<reference evidence="2 3" key="1">
    <citation type="journal article" date="2007" name="Int. J. Syst. Evol. Microbiol.">
        <title>Paenibacillus ginsengarvi sp. nov., isolated from soil from ginseng cultivation.</title>
        <authorList>
            <person name="Yoon M.H."/>
            <person name="Ten L.N."/>
            <person name="Im W.T."/>
        </authorList>
    </citation>
    <scope>NUCLEOTIDE SEQUENCE [LARGE SCALE GENOMIC DNA]</scope>
    <source>
        <strain evidence="2 3">KCTC 13059</strain>
    </source>
</reference>
<comment type="caution">
    <text evidence="2">The sequence shown here is derived from an EMBL/GenBank/DDBJ whole genome shotgun (WGS) entry which is preliminary data.</text>
</comment>
<dbReference type="PANTHER" id="PTHR46580:SF4">
    <property type="entry name" value="ATP_GTP-BINDING PROTEIN"/>
    <property type="match status" value="1"/>
</dbReference>
<dbReference type="InterPro" id="IPR018763">
    <property type="entry name" value="DUF2334"/>
</dbReference>
<dbReference type="AlphaFoldDB" id="A0A3B0CYF4"/>
<evidence type="ECO:0000313" key="3">
    <source>
        <dbReference type="Proteomes" id="UP000282311"/>
    </source>
</evidence>
<dbReference type="Gene3D" id="2.40.128.340">
    <property type="match status" value="1"/>
</dbReference>
<proteinExistence type="predicted"/>
<evidence type="ECO:0000256" key="1">
    <source>
        <dbReference type="ARBA" id="ARBA00022729"/>
    </source>
</evidence>
<dbReference type="OrthoDB" id="2339428at2"/>
<dbReference type="InterPro" id="IPR013517">
    <property type="entry name" value="FG-GAP"/>
</dbReference>
<dbReference type="InterPro" id="IPR011330">
    <property type="entry name" value="Glyco_hydro/deAcase_b/a-brl"/>
</dbReference>
<dbReference type="Pfam" id="PF10096">
    <property type="entry name" value="DUF2334"/>
    <property type="match status" value="1"/>
</dbReference>
<keyword evidence="1" id="KW-0732">Signal</keyword>
<dbReference type="SUPFAM" id="SSF69318">
    <property type="entry name" value="Integrin alpha N-terminal domain"/>
    <property type="match status" value="1"/>
</dbReference>
<evidence type="ECO:0000313" key="2">
    <source>
        <dbReference type="EMBL" id="RKN86706.1"/>
    </source>
</evidence>
<protein>
    <submittedName>
        <fullName evidence="2">DUF2334 domain-containing protein</fullName>
    </submittedName>
</protein>
<name>A0A3B0CYF4_9BACL</name>
<organism evidence="2 3">
    <name type="scientific">Paenibacillus ginsengarvi</name>
    <dbReference type="NCBI Taxonomy" id="400777"/>
    <lineage>
        <taxon>Bacteria</taxon>
        <taxon>Bacillati</taxon>
        <taxon>Bacillota</taxon>
        <taxon>Bacilli</taxon>
        <taxon>Bacillales</taxon>
        <taxon>Paenibacillaceae</taxon>
        <taxon>Paenibacillus</taxon>
    </lineage>
</organism>
<dbReference type="InterPro" id="IPR028994">
    <property type="entry name" value="Integrin_alpha_N"/>
</dbReference>
<dbReference type="PANTHER" id="PTHR46580">
    <property type="entry name" value="SENSOR KINASE-RELATED"/>
    <property type="match status" value="1"/>
</dbReference>
<sequence>MKRFWSLLRFRARIVWAVLAAFLISGAIYFVPAEGNDNMPKHILLRLEDVGPGGQYGSVEQLGKLRAVMRMLQERDVRYQIAVIPRWINVAKDGTRYDVSIDQLDNDYISLFDGLLHGAVRSGAVLGMHGYTHQVGDTFREDGHQESGIGNEFYVPDVKETLTPQFASLRVEQGAETFRRAGLFPYFWEAPHYHTLPAQDAVFRSYFGLNFQADVQLNRNALYPQYSLARNEGFGSASLGSIYVPTPLSYIPYNRDVDIITNQLGKSDKLPALFFHPFLEFKHLIAVTDELGEPVIEDGLPVYRYPSEEKSPLQKLLPRLAAKGYRFMSLTDYIPFVPAHSVKVGTGKERSVELGDVTGKGQTDIVMWDKMSSEIVVTEGQFRGLRNEAQLPPKVWCKLKFGKGDVWTLFDGDFDGKADLWIMRANGTMEMYRSNGSEFVLSRSWNTNKRGWANMLALRKADKEWIIAGESSEGSELESFVLRRGELVPMASRPWDRNSPVPLTVGDLDGDGNDSLYIPFPHSSKWIELVPDTASLSWKRNVLRLTIPTGEDGVVYIGDFNGDGKQDVCFWNAEEKKLAVYQQTGALQFELLSRMGPWGHADGRLLVRDLNGDGKMDIAELSGKEAYVDMAMSYQSKRPAAAVLHEEKLLIEATR</sequence>
<dbReference type="Pfam" id="PF13517">
    <property type="entry name" value="FG-GAP_3"/>
    <property type="match status" value="1"/>
</dbReference>
<dbReference type="SUPFAM" id="SSF88713">
    <property type="entry name" value="Glycoside hydrolase/deacetylase"/>
    <property type="match status" value="1"/>
</dbReference>
<dbReference type="Proteomes" id="UP000282311">
    <property type="component" value="Unassembled WGS sequence"/>
</dbReference>
<gene>
    <name evidence="2" type="ORF">D7M11_01740</name>
</gene>
<accession>A0A3B0CYF4</accession>
<keyword evidence="3" id="KW-1185">Reference proteome</keyword>
<dbReference type="GO" id="GO:0005975">
    <property type="term" value="P:carbohydrate metabolic process"/>
    <property type="evidence" value="ECO:0007669"/>
    <property type="project" value="InterPro"/>
</dbReference>
<dbReference type="RefSeq" id="WP_120745412.1">
    <property type="nucleotide sequence ID" value="NZ_RBAH01000001.1"/>
</dbReference>
<dbReference type="EMBL" id="RBAH01000001">
    <property type="protein sequence ID" value="RKN86706.1"/>
    <property type="molecule type" value="Genomic_DNA"/>
</dbReference>